<feature type="compositionally biased region" description="Low complexity" evidence="1">
    <location>
        <begin position="543"/>
        <end position="556"/>
    </location>
</feature>
<gene>
    <name evidence="2" type="ORF">B0J13DRAFT_564413</name>
</gene>
<feature type="compositionally biased region" description="Polar residues" evidence="1">
    <location>
        <begin position="62"/>
        <end position="98"/>
    </location>
</feature>
<name>A0A9P9E2U5_9HYPO</name>
<keyword evidence="3" id="KW-1185">Reference proteome</keyword>
<feature type="region of interest" description="Disordered" evidence="1">
    <location>
        <begin position="57"/>
        <end position="163"/>
    </location>
</feature>
<protein>
    <submittedName>
        <fullName evidence="2">Uncharacterized protein</fullName>
    </submittedName>
</protein>
<dbReference type="EMBL" id="JAGMUU010000021">
    <property type="protein sequence ID" value="KAH7129644.1"/>
    <property type="molecule type" value="Genomic_DNA"/>
</dbReference>
<comment type="caution">
    <text evidence="2">The sequence shown here is derived from an EMBL/GenBank/DDBJ whole genome shotgun (WGS) entry which is preliminary data.</text>
</comment>
<feature type="region of interest" description="Disordered" evidence="1">
    <location>
        <begin position="537"/>
        <end position="556"/>
    </location>
</feature>
<evidence type="ECO:0000313" key="2">
    <source>
        <dbReference type="EMBL" id="KAH7129644.1"/>
    </source>
</evidence>
<dbReference type="Proteomes" id="UP000717696">
    <property type="component" value="Unassembled WGS sequence"/>
</dbReference>
<dbReference type="AlphaFoldDB" id="A0A9P9E2U5"/>
<evidence type="ECO:0000313" key="3">
    <source>
        <dbReference type="Proteomes" id="UP000717696"/>
    </source>
</evidence>
<proteinExistence type="predicted"/>
<feature type="compositionally biased region" description="Polar residues" evidence="1">
    <location>
        <begin position="106"/>
        <end position="120"/>
    </location>
</feature>
<evidence type="ECO:0000256" key="1">
    <source>
        <dbReference type="SAM" id="MobiDB-lite"/>
    </source>
</evidence>
<reference evidence="2" key="1">
    <citation type="journal article" date="2021" name="Nat. Commun.">
        <title>Genetic determinants of endophytism in the Arabidopsis root mycobiome.</title>
        <authorList>
            <person name="Mesny F."/>
            <person name="Miyauchi S."/>
            <person name="Thiergart T."/>
            <person name="Pickel B."/>
            <person name="Atanasova L."/>
            <person name="Karlsson M."/>
            <person name="Huettel B."/>
            <person name="Barry K.W."/>
            <person name="Haridas S."/>
            <person name="Chen C."/>
            <person name="Bauer D."/>
            <person name="Andreopoulos W."/>
            <person name="Pangilinan J."/>
            <person name="LaButti K."/>
            <person name="Riley R."/>
            <person name="Lipzen A."/>
            <person name="Clum A."/>
            <person name="Drula E."/>
            <person name="Henrissat B."/>
            <person name="Kohler A."/>
            <person name="Grigoriev I.V."/>
            <person name="Martin F.M."/>
            <person name="Hacquard S."/>
        </authorList>
    </citation>
    <scope>NUCLEOTIDE SEQUENCE</scope>
    <source>
        <strain evidence="2">MPI-CAGE-AT-0021</strain>
    </source>
</reference>
<sequence>MTSHVDQALHTLLSGLSIAEGWAALGSMVDLMVSRTPGQDSNFRDWFTRVRGISAGILTPDATPTPSNRSTRQDQDQYISSSPSEYQVLQNNDQSQPPNAADDHSQSTAVDPSNDQSQAATEEPFDERSRSATEDPPDNQSQSDAGDPVPGPRKYPPDFGENRFAKLPCSIKKESQPNPAKLLKKTWEWCRALRGTRRWQHQINPSDPWRRRLGQLLDNDYNDGEDLAAIDLRDITRMRYHAFLFTREYEHDRKLMMEEDERKRARRNKKSGQPSKPLLRPKCNRALDGLIRECWSLPPTCKIASDSPRKTRAKYWIGIGLPMLELYERIGYVAFIAPGLLLTQDSLGSLKRHQAKDFADYVKLCYRDFEQELTKIEPLVESLIYSGPGRHLFIETFTEEQLPEISNFSLENWFVYVPLLDWEIPYQAPVEDGRVNAQNSAGQQPHLTEQNSVSHISAVVQPHLIDQNRVVPQISAEMQSHLIERNGAVLQNSAGLQPHLVEGDIVDPDGDVQLPPIEMTDVLEGWGAGGDYTFTRDLTGDTSSGSGNSQVVGGET</sequence>
<organism evidence="2 3">
    <name type="scientific">Dactylonectria estremocensis</name>
    <dbReference type="NCBI Taxonomy" id="1079267"/>
    <lineage>
        <taxon>Eukaryota</taxon>
        <taxon>Fungi</taxon>
        <taxon>Dikarya</taxon>
        <taxon>Ascomycota</taxon>
        <taxon>Pezizomycotina</taxon>
        <taxon>Sordariomycetes</taxon>
        <taxon>Hypocreomycetidae</taxon>
        <taxon>Hypocreales</taxon>
        <taxon>Nectriaceae</taxon>
        <taxon>Dactylonectria</taxon>
    </lineage>
</organism>
<dbReference type="OrthoDB" id="5030436at2759"/>
<accession>A0A9P9E2U5</accession>